<keyword evidence="1 3" id="KW-0378">Hydrolase</keyword>
<dbReference type="Pfam" id="PF00857">
    <property type="entry name" value="Isochorismatase"/>
    <property type="match status" value="1"/>
</dbReference>
<dbReference type="GO" id="GO:0016787">
    <property type="term" value="F:hydrolase activity"/>
    <property type="evidence" value="ECO:0007669"/>
    <property type="project" value="UniProtKB-KW"/>
</dbReference>
<protein>
    <submittedName>
        <fullName evidence="3">Cysteine hydrolase</fullName>
    </submittedName>
</protein>
<reference evidence="3 4" key="1">
    <citation type="submission" date="2021-05" db="EMBL/GenBank/DDBJ databases">
        <title>A Polyphasic approach of four new species of the genus Ohtaekwangia: Ohtaekwangia histidinii sp. nov., Ohtaekwangia cretensis sp. nov., Ohtaekwangia indiensis sp. nov., Ohtaekwangia reichenbachii sp. nov. from diverse environment.</title>
        <authorList>
            <person name="Octaviana S."/>
        </authorList>
    </citation>
    <scope>NUCLEOTIDE SEQUENCE [LARGE SCALE GENOMIC DNA]</scope>
    <source>
        <strain evidence="3 4">PWU20</strain>
    </source>
</reference>
<evidence type="ECO:0000256" key="1">
    <source>
        <dbReference type="ARBA" id="ARBA00022801"/>
    </source>
</evidence>
<dbReference type="Gene3D" id="3.40.50.850">
    <property type="entry name" value="Isochorismatase-like"/>
    <property type="match status" value="1"/>
</dbReference>
<dbReference type="PANTHER" id="PTHR43540">
    <property type="entry name" value="PEROXYUREIDOACRYLATE/UREIDOACRYLATE AMIDOHYDROLASE-RELATED"/>
    <property type="match status" value="1"/>
</dbReference>
<evidence type="ECO:0000313" key="3">
    <source>
        <dbReference type="EMBL" id="MBT1705160.1"/>
    </source>
</evidence>
<dbReference type="InterPro" id="IPR036380">
    <property type="entry name" value="Isochorismatase-like_sf"/>
</dbReference>
<dbReference type="EMBL" id="JAHESD010000048">
    <property type="protein sequence ID" value="MBT1705160.1"/>
    <property type="molecule type" value="Genomic_DNA"/>
</dbReference>
<keyword evidence="4" id="KW-1185">Reference proteome</keyword>
<dbReference type="InterPro" id="IPR000868">
    <property type="entry name" value="Isochorismatase-like_dom"/>
</dbReference>
<organism evidence="3 4">
    <name type="scientific">Chryseosolibacter indicus</name>
    <dbReference type="NCBI Taxonomy" id="2782351"/>
    <lineage>
        <taxon>Bacteria</taxon>
        <taxon>Pseudomonadati</taxon>
        <taxon>Bacteroidota</taxon>
        <taxon>Cytophagia</taxon>
        <taxon>Cytophagales</taxon>
        <taxon>Chryseotaleaceae</taxon>
        <taxon>Chryseosolibacter</taxon>
    </lineage>
</organism>
<dbReference type="InterPro" id="IPR050272">
    <property type="entry name" value="Isochorismatase-like_hydrls"/>
</dbReference>
<dbReference type="Proteomes" id="UP000772618">
    <property type="component" value="Unassembled WGS sequence"/>
</dbReference>
<gene>
    <name evidence="3" type="ORF">KK060_17840</name>
</gene>
<accession>A0ABS5VUQ1</accession>
<sequence length="183" mass="20774">MKVLLVIDMQNESYFPQKPFEADEVVSRINNIAQAFRKNGDSVIFIQHDGTLENCYLPGSKGWEILSDLQPKEVDHVISKTANDSFYKTELKDLLVKLNVLELVITGSATDFCVDATIKSALTYDFNVTVISNAHTTQDRPALKAKQVIDHYNWVWRELSATKHKVNVVDEANYLLKLRQSVS</sequence>
<dbReference type="RefSeq" id="WP_254155115.1">
    <property type="nucleotide sequence ID" value="NZ_JAHESD010000048.1"/>
</dbReference>
<name>A0ABS5VUQ1_9BACT</name>
<comment type="caution">
    <text evidence="3">The sequence shown here is derived from an EMBL/GenBank/DDBJ whole genome shotgun (WGS) entry which is preliminary data.</text>
</comment>
<evidence type="ECO:0000259" key="2">
    <source>
        <dbReference type="Pfam" id="PF00857"/>
    </source>
</evidence>
<dbReference type="CDD" id="cd01014">
    <property type="entry name" value="nicotinamidase_related"/>
    <property type="match status" value="1"/>
</dbReference>
<evidence type="ECO:0000313" key="4">
    <source>
        <dbReference type="Proteomes" id="UP000772618"/>
    </source>
</evidence>
<proteinExistence type="predicted"/>
<feature type="domain" description="Isochorismatase-like" evidence="2">
    <location>
        <begin position="3"/>
        <end position="139"/>
    </location>
</feature>
<dbReference type="SUPFAM" id="SSF52499">
    <property type="entry name" value="Isochorismatase-like hydrolases"/>
    <property type="match status" value="1"/>
</dbReference>